<dbReference type="InterPro" id="IPR034750">
    <property type="entry name" value="CULT"/>
</dbReference>
<sequence>MLSDSTFGGIHELLAAEGALLAVLPPHQTGAQFGSTVRVERLSVEDRGARMTGAARQRFRLRQRQRAEPGARILWGEVEILPQDRAQSIPLDGLRYHREGEDSGQNRKRSLRRLRARQYPAYWGRSTYALYDAGVLVQKIQNMLLSNIHGEWFRKPRAGLSEVGEIEHEDEKSSLVHYLALPGDRQDANLFAYWVASNLALDTRQRLELLSMDSTVRILRREIELLEQVEEDIFCSMCGSFLANTREIFSMTARGAAGGTFVNPGGHVFQVLTLREVERAHVFVDIHRSIEDTWFEGYTWSITHCNSCYQHLGWRFDHVDSTRSPATFFGFRREALTRSREHRQVDPRSLRLDGYDTDDYEESVPSSEGNSSYNSEEMRLLNGE</sequence>
<dbReference type="AlphaFoldDB" id="A0A9W7CSK7"/>
<keyword evidence="6" id="KW-1185">Reference proteome</keyword>
<dbReference type="CDD" id="cd15777">
    <property type="entry name" value="CRBN_C_like"/>
    <property type="match status" value="1"/>
</dbReference>
<dbReference type="Proteomes" id="UP001165121">
    <property type="component" value="Unassembled WGS sequence"/>
</dbReference>
<dbReference type="InterPro" id="IPR015947">
    <property type="entry name" value="PUA-like_sf"/>
</dbReference>
<keyword evidence="2" id="KW-0862">Zinc</keyword>
<dbReference type="Gene3D" id="2.170.150.20">
    <property type="entry name" value="Peptide methionine sulfoxide reductase"/>
    <property type="match status" value="1"/>
</dbReference>
<evidence type="ECO:0000256" key="1">
    <source>
        <dbReference type="ARBA" id="ARBA00022723"/>
    </source>
</evidence>
<comment type="caution">
    <text evidence="5">The sequence shown here is derived from an EMBL/GenBank/DDBJ whole genome shotgun (WGS) entry which is preliminary data.</text>
</comment>
<evidence type="ECO:0000313" key="5">
    <source>
        <dbReference type="EMBL" id="GMF38749.1"/>
    </source>
</evidence>
<dbReference type="PROSITE" id="PS51788">
    <property type="entry name" value="CULT"/>
    <property type="match status" value="1"/>
</dbReference>
<protein>
    <submittedName>
        <fullName evidence="5">Unnamed protein product</fullName>
    </submittedName>
</protein>
<dbReference type="SUPFAM" id="SSF88697">
    <property type="entry name" value="PUA domain-like"/>
    <property type="match status" value="1"/>
</dbReference>
<feature type="compositionally biased region" description="Basic and acidic residues" evidence="3">
    <location>
        <begin position="340"/>
        <end position="354"/>
    </location>
</feature>
<accession>A0A9W7CSK7</accession>
<gene>
    <name evidence="5" type="ORF">Pfra01_001127100</name>
</gene>
<dbReference type="InterPro" id="IPR004910">
    <property type="entry name" value="Yippee/Mis18/Cereblon"/>
</dbReference>
<dbReference type="FunFam" id="2.170.150.20:FF:000007">
    <property type="entry name" value="Protein cereblon"/>
    <property type="match status" value="1"/>
</dbReference>
<dbReference type="EMBL" id="BSXT01001118">
    <property type="protein sequence ID" value="GMF38749.1"/>
    <property type="molecule type" value="Genomic_DNA"/>
</dbReference>
<dbReference type="GO" id="GO:0046872">
    <property type="term" value="F:metal ion binding"/>
    <property type="evidence" value="ECO:0007669"/>
    <property type="project" value="UniProtKB-KW"/>
</dbReference>
<reference evidence="5" key="1">
    <citation type="submission" date="2023-04" db="EMBL/GenBank/DDBJ databases">
        <title>Phytophthora fragariaefolia NBRC 109709.</title>
        <authorList>
            <person name="Ichikawa N."/>
            <person name="Sato H."/>
            <person name="Tonouchi N."/>
        </authorList>
    </citation>
    <scope>NUCLEOTIDE SEQUENCE</scope>
    <source>
        <strain evidence="5">NBRC 109709</strain>
    </source>
</reference>
<feature type="compositionally biased region" description="Low complexity" evidence="3">
    <location>
        <begin position="363"/>
        <end position="375"/>
    </location>
</feature>
<feature type="domain" description="CULT" evidence="4">
    <location>
        <begin position="230"/>
        <end position="340"/>
    </location>
</feature>
<organism evidence="5 6">
    <name type="scientific">Phytophthora fragariaefolia</name>
    <dbReference type="NCBI Taxonomy" id="1490495"/>
    <lineage>
        <taxon>Eukaryota</taxon>
        <taxon>Sar</taxon>
        <taxon>Stramenopiles</taxon>
        <taxon>Oomycota</taxon>
        <taxon>Peronosporomycetes</taxon>
        <taxon>Peronosporales</taxon>
        <taxon>Peronosporaceae</taxon>
        <taxon>Phytophthora</taxon>
    </lineage>
</organism>
<evidence type="ECO:0000259" key="4">
    <source>
        <dbReference type="PROSITE" id="PS51788"/>
    </source>
</evidence>
<dbReference type="OrthoDB" id="267517at2759"/>
<dbReference type="Gene3D" id="1.20.58.1480">
    <property type="match status" value="1"/>
</dbReference>
<feature type="region of interest" description="Disordered" evidence="3">
    <location>
        <begin position="340"/>
        <end position="384"/>
    </location>
</feature>
<evidence type="ECO:0000256" key="3">
    <source>
        <dbReference type="SAM" id="MobiDB-lite"/>
    </source>
</evidence>
<name>A0A9W7CSK7_9STRA</name>
<evidence type="ECO:0000256" key="2">
    <source>
        <dbReference type="ARBA" id="ARBA00022833"/>
    </source>
</evidence>
<proteinExistence type="predicted"/>
<dbReference type="Pfam" id="PF03226">
    <property type="entry name" value="Yippee-Mis18"/>
    <property type="match status" value="1"/>
</dbReference>
<keyword evidence="1" id="KW-0479">Metal-binding</keyword>
<evidence type="ECO:0000313" key="6">
    <source>
        <dbReference type="Proteomes" id="UP001165121"/>
    </source>
</evidence>